<keyword evidence="7" id="KW-1185">Reference proteome</keyword>
<proteinExistence type="inferred from homology"/>
<accession>A0A5N6REA0</accession>
<dbReference type="AlphaFoldDB" id="A0A5N6REA0"/>
<comment type="subcellular location">
    <subcellularLocation>
        <location evidence="1">Nucleus</location>
    </subcellularLocation>
</comment>
<comment type="caution">
    <text evidence="5">Lacks conserved residue(s) required for the propagation of feature annotation.</text>
</comment>
<sequence length="315" mass="35862">MENVRRLSAEQVMRVAEKRFIHFSSQNCADDHVSIAAPSGLSCQETKDVELARLLLASAEKISKQEFVEEIRLLNLWRIAALKGGLKSDASYHEEKVYGNPTLISCYLHLPFSQSIALMQAPATRQEFPVEILKITVVGTTSRQKIEETGNRLARFAETLNLPFSFRTVMVRDIKDLNKDMFETKADEVVAVNFPFLLNNMITKPSCLESLIKVLRDINPCVMVITEVDADHNSPTFLDRFHEALLFYCALFFESLEVCMDQSDANRMALEATYSSEEIVNIVAAEGEDRVFRRMKFDAWRALFARFGMVEQELA</sequence>
<gene>
    <name evidence="6" type="ORF">FH972_015330</name>
</gene>
<name>A0A5N6REA0_9ROSI</name>
<organism evidence="6 7">
    <name type="scientific">Carpinus fangiana</name>
    <dbReference type="NCBI Taxonomy" id="176857"/>
    <lineage>
        <taxon>Eukaryota</taxon>
        <taxon>Viridiplantae</taxon>
        <taxon>Streptophyta</taxon>
        <taxon>Embryophyta</taxon>
        <taxon>Tracheophyta</taxon>
        <taxon>Spermatophyta</taxon>
        <taxon>Magnoliopsida</taxon>
        <taxon>eudicotyledons</taxon>
        <taxon>Gunneridae</taxon>
        <taxon>Pentapetalae</taxon>
        <taxon>rosids</taxon>
        <taxon>fabids</taxon>
        <taxon>Fagales</taxon>
        <taxon>Betulaceae</taxon>
        <taxon>Carpinus</taxon>
    </lineage>
</organism>
<evidence type="ECO:0000256" key="4">
    <source>
        <dbReference type="ARBA" id="ARBA00023242"/>
    </source>
</evidence>
<protein>
    <submittedName>
        <fullName evidence="6">Uncharacterized protein</fullName>
    </submittedName>
</protein>
<feature type="region of interest" description="Leucine repeat II (LRII)" evidence="5">
    <location>
        <begin position="148"/>
        <end position="180"/>
    </location>
</feature>
<evidence type="ECO:0000256" key="3">
    <source>
        <dbReference type="ARBA" id="ARBA00023163"/>
    </source>
</evidence>
<evidence type="ECO:0000313" key="6">
    <source>
        <dbReference type="EMBL" id="KAE8076696.1"/>
    </source>
</evidence>
<dbReference type="PROSITE" id="PS50985">
    <property type="entry name" value="GRAS"/>
    <property type="match status" value="1"/>
</dbReference>
<evidence type="ECO:0000256" key="5">
    <source>
        <dbReference type="PROSITE-ProRule" id="PRU01191"/>
    </source>
</evidence>
<evidence type="ECO:0000256" key="2">
    <source>
        <dbReference type="ARBA" id="ARBA00023015"/>
    </source>
</evidence>
<dbReference type="Pfam" id="PF03514">
    <property type="entry name" value="GRAS"/>
    <property type="match status" value="1"/>
</dbReference>
<reference evidence="6 7" key="1">
    <citation type="submission" date="2019-06" db="EMBL/GenBank/DDBJ databases">
        <title>A chromosomal-level reference genome of Carpinus fangiana (Coryloideae, Betulaceae).</title>
        <authorList>
            <person name="Yang X."/>
            <person name="Wang Z."/>
            <person name="Zhang L."/>
            <person name="Hao G."/>
            <person name="Liu J."/>
            <person name="Yang Y."/>
        </authorList>
    </citation>
    <scope>NUCLEOTIDE SEQUENCE [LARGE SCALE GENOMIC DNA]</scope>
    <source>
        <strain evidence="6">Cfa_2016G</strain>
        <tissue evidence="6">Leaf</tissue>
    </source>
</reference>
<feature type="region of interest" description="SAW" evidence="5">
    <location>
        <begin position="284"/>
        <end position="315"/>
    </location>
</feature>
<feature type="region of interest" description="PFYRE" evidence="5">
    <location>
        <begin position="190"/>
        <end position="281"/>
    </location>
</feature>
<comment type="similarity">
    <text evidence="5">Belongs to the GRAS family.</text>
</comment>
<dbReference type="GO" id="GO:0005634">
    <property type="term" value="C:nucleus"/>
    <property type="evidence" value="ECO:0007669"/>
    <property type="project" value="UniProtKB-SubCell"/>
</dbReference>
<dbReference type="Proteomes" id="UP000327013">
    <property type="component" value="Chromosome 6"/>
</dbReference>
<keyword evidence="3" id="KW-0804">Transcription</keyword>
<evidence type="ECO:0000256" key="1">
    <source>
        <dbReference type="ARBA" id="ARBA00004123"/>
    </source>
</evidence>
<dbReference type="EMBL" id="CM017326">
    <property type="protein sequence ID" value="KAE8076696.1"/>
    <property type="molecule type" value="Genomic_DNA"/>
</dbReference>
<keyword evidence="4" id="KW-0539">Nucleus</keyword>
<dbReference type="PANTHER" id="PTHR31636">
    <property type="entry name" value="OSJNBA0084A10.13 PROTEIN-RELATED"/>
    <property type="match status" value="1"/>
</dbReference>
<keyword evidence="2" id="KW-0805">Transcription regulation</keyword>
<dbReference type="InterPro" id="IPR005202">
    <property type="entry name" value="TF_GRAS"/>
</dbReference>
<evidence type="ECO:0000313" key="7">
    <source>
        <dbReference type="Proteomes" id="UP000327013"/>
    </source>
</evidence>
<dbReference type="OrthoDB" id="770224at2759"/>